<sequence>MRRLLLSASLVLCSLPMAAEVRLPHLFSDHAVLQRDRPVRVWGWARPGETVSVSFHQQKLSIMANSYGQWETWLKPESAGGPYTLTVTGDATASPITRNDLLVGDVWIASGQSNMEMPLKGFNPDTQIKDHEKEIAAANHPKIRLLFQHKRPAAVPLSDTDDTWTVCTPETAAGFSAVAYFFGRDLQEHEKGVPIGLIDTSWGGTPAMTWMSAGGAGFLGQGSLFTNGAGMVADQGATDEIKANLAAQDDADKAAGRTPVPHAKFTDRNSSWNPAALYNGMLAPYTKYAIRGAIWYQGEADQSMPYAPYYGRIFGGMIQDWRHQWAQGDFPFLFVQLSSYGTNTVDGWSTVRDAQRKTLSLVNTGMAVTLDVGHPTNIHPGDKQAVGARLAAAALSISYGAKAEGFSPMFEQATTEPNGMRAWFTHAEGLAPKAGAVGGFEIAGADHKFAPAEARVEKIGDHVTVVATSSTVKEPKYIRYGWAAVVTDYLYNSAGLPMGTFTSEP</sequence>
<feature type="signal peptide" evidence="2">
    <location>
        <begin position="1"/>
        <end position="19"/>
    </location>
</feature>
<dbReference type="AlphaFoldDB" id="A0A1G7Q155"/>
<evidence type="ECO:0000313" key="5">
    <source>
        <dbReference type="Proteomes" id="UP000182427"/>
    </source>
</evidence>
<accession>A0A1G7Q155</accession>
<dbReference type="Pfam" id="PF03629">
    <property type="entry name" value="SASA"/>
    <property type="match status" value="2"/>
</dbReference>
<dbReference type="InterPro" id="IPR005181">
    <property type="entry name" value="SASA"/>
</dbReference>
<dbReference type="PANTHER" id="PTHR22901:SF0">
    <property type="entry name" value="SIALATE O-ACETYLESTERASE"/>
    <property type="match status" value="1"/>
</dbReference>
<dbReference type="EMBL" id="LT629690">
    <property type="protein sequence ID" value="SDF91360.1"/>
    <property type="molecule type" value="Genomic_DNA"/>
</dbReference>
<evidence type="ECO:0000256" key="1">
    <source>
        <dbReference type="ARBA" id="ARBA00022801"/>
    </source>
</evidence>
<dbReference type="InterPro" id="IPR039329">
    <property type="entry name" value="SIAE"/>
</dbReference>
<name>A0A1G7Q155_9BACT</name>
<dbReference type="OrthoDB" id="9795554at2"/>
<keyword evidence="2" id="KW-0732">Signal</keyword>
<dbReference type="PANTHER" id="PTHR22901">
    <property type="entry name" value="SIALATE O-ACETYLESTERASE"/>
    <property type="match status" value="1"/>
</dbReference>
<feature type="domain" description="Sialate O-acetylesterase" evidence="3">
    <location>
        <begin position="104"/>
        <end position="213"/>
    </location>
</feature>
<evidence type="ECO:0000259" key="3">
    <source>
        <dbReference type="Pfam" id="PF03629"/>
    </source>
</evidence>
<dbReference type="RefSeq" id="WP_083346430.1">
    <property type="nucleotide sequence ID" value="NZ_LT629690.1"/>
</dbReference>
<keyword evidence="5" id="KW-1185">Reference proteome</keyword>
<dbReference type="Gene3D" id="3.40.50.1110">
    <property type="entry name" value="SGNH hydrolase"/>
    <property type="match status" value="1"/>
</dbReference>
<evidence type="ECO:0000313" key="4">
    <source>
        <dbReference type="EMBL" id="SDF91360.1"/>
    </source>
</evidence>
<organism evidence="4 5">
    <name type="scientific">Terriglobus roseus</name>
    <dbReference type="NCBI Taxonomy" id="392734"/>
    <lineage>
        <taxon>Bacteria</taxon>
        <taxon>Pseudomonadati</taxon>
        <taxon>Acidobacteriota</taxon>
        <taxon>Terriglobia</taxon>
        <taxon>Terriglobales</taxon>
        <taxon>Acidobacteriaceae</taxon>
        <taxon>Terriglobus</taxon>
    </lineage>
</organism>
<proteinExistence type="predicted"/>
<gene>
    <name evidence="4" type="ORF">SAMN05444167_3677</name>
</gene>
<dbReference type="Proteomes" id="UP000182427">
    <property type="component" value="Chromosome I"/>
</dbReference>
<evidence type="ECO:0000256" key="2">
    <source>
        <dbReference type="SAM" id="SignalP"/>
    </source>
</evidence>
<feature type="chain" id="PRO_5009242346" evidence="2">
    <location>
        <begin position="20"/>
        <end position="505"/>
    </location>
</feature>
<feature type="domain" description="Sialate O-acetylesterase" evidence="3">
    <location>
        <begin position="263"/>
        <end position="395"/>
    </location>
</feature>
<reference evidence="4 5" key="1">
    <citation type="submission" date="2016-10" db="EMBL/GenBank/DDBJ databases">
        <authorList>
            <person name="de Groot N.N."/>
        </authorList>
    </citation>
    <scope>NUCLEOTIDE SEQUENCE [LARGE SCALE GENOMIC DNA]</scope>
    <source>
        <strain evidence="4 5">GAS232</strain>
    </source>
</reference>
<protein>
    <submittedName>
        <fullName evidence="4">Sialate O-acetylesterase</fullName>
    </submittedName>
</protein>
<dbReference type="GO" id="GO:0001681">
    <property type="term" value="F:sialate O-acetylesterase activity"/>
    <property type="evidence" value="ECO:0007669"/>
    <property type="project" value="InterPro"/>
</dbReference>
<dbReference type="GO" id="GO:0005975">
    <property type="term" value="P:carbohydrate metabolic process"/>
    <property type="evidence" value="ECO:0007669"/>
    <property type="project" value="TreeGrafter"/>
</dbReference>
<dbReference type="InterPro" id="IPR036514">
    <property type="entry name" value="SGNH_hydro_sf"/>
</dbReference>
<keyword evidence="1" id="KW-0378">Hydrolase</keyword>
<dbReference type="SUPFAM" id="SSF52266">
    <property type="entry name" value="SGNH hydrolase"/>
    <property type="match status" value="1"/>
</dbReference>